<organism evidence="2 3">
    <name type="scientific">Caballeronia glathei</name>
    <dbReference type="NCBI Taxonomy" id="60547"/>
    <lineage>
        <taxon>Bacteria</taxon>
        <taxon>Pseudomonadati</taxon>
        <taxon>Pseudomonadota</taxon>
        <taxon>Betaproteobacteria</taxon>
        <taxon>Burkholderiales</taxon>
        <taxon>Burkholderiaceae</taxon>
        <taxon>Caballeronia</taxon>
    </lineage>
</organism>
<dbReference type="RefSeq" id="WP_035942606.1">
    <property type="nucleotide sequence ID" value="NZ_CADFFX010000046.1"/>
</dbReference>
<keyword evidence="3" id="KW-1185">Reference proteome</keyword>
<keyword evidence="1" id="KW-0472">Membrane</keyword>
<comment type="caution">
    <text evidence="2">The sequence shown here is derived from an EMBL/GenBank/DDBJ whole genome shotgun (WGS) entry which is preliminary data.</text>
</comment>
<name>A0A069PD40_9BURK</name>
<evidence type="ECO:0000313" key="2">
    <source>
        <dbReference type="EMBL" id="KDR38608.1"/>
    </source>
</evidence>
<dbReference type="Pfam" id="PF07332">
    <property type="entry name" value="Phage_holin_3_6"/>
    <property type="match status" value="1"/>
</dbReference>
<dbReference type="Proteomes" id="UP000027466">
    <property type="component" value="Unassembled WGS sequence"/>
</dbReference>
<feature type="transmembrane region" description="Helical" evidence="1">
    <location>
        <begin position="73"/>
        <end position="96"/>
    </location>
</feature>
<proteinExistence type="predicted"/>
<keyword evidence="1" id="KW-0812">Transmembrane</keyword>
<protein>
    <submittedName>
        <fullName evidence="2">Uncharacterized protein</fullName>
    </submittedName>
</protein>
<evidence type="ECO:0000313" key="3">
    <source>
        <dbReference type="Proteomes" id="UP000027466"/>
    </source>
</evidence>
<keyword evidence="1" id="KW-1133">Transmembrane helix</keyword>
<sequence length="124" mass="13789">MTIQSKIMQWRNAGRFCAARISDYGELFQIELAETKTRVLSEVVAFVALAVGALFTLSFVCIAVIISAAGTPYFIQVAWGVAGAWLFITLIAGLVLRSRRPSEPFQTLRRELERDIHAIKEASQ</sequence>
<feature type="transmembrane region" description="Helical" evidence="1">
    <location>
        <begin position="43"/>
        <end position="67"/>
    </location>
</feature>
<dbReference type="AlphaFoldDB" id="A0A069PD40"/>
<evidence type="ECO:0000256" key="1">
    <source>
        <dbReference type="SAM" id="Phobius"/>
    </source>
</evidence>
<dbReference type="EMBL" id="JFHC01000082">
    <property type="protein sequence ID" value="KDR38608.1"/>
    <property type="molecule type" value="Genomic_DNA"/>
</dbReference>
<dbReference type="InterPro" id="IPR009937">
    <property type="entry name" value="Phage_holin_3_6"/>
</dbReference>
<accession>A0A069PD40</accession>
<reference evidence="2 3" key="1">
    <citation type="submission" date="2014-03" db="EMBL/GenBank/DDBJ databases">
        <title>Draft Genome Sequences of Four Burkholderia Strains.</title>
        <authorList>
            <person name="Liu X.Y."/>
            <person name="Li C.X."/>
            <person name="Xu J.H."/>
        </authorList>
    </citation>
    <scope>NUCLEOTIDE SEQUENCE [LARGE SCALE GENOMIC DNA]</scope>
    <source>
        <strain evidence="2 3">DSM 50014</strain>
    </source>
</reference>
<gene>
    <name evidence="2" type="ORF">BG61_38970</name>
</gene>